<keyword evidence="1" id="KW-1133">Transmembrane helix</keyword>
<keyword evidence="1" id="KW-0812">Transmembrane</keyword>
<feature type="transmembrane region" description="Helical" evidence="1">
    <location>
        <begin position="102"/>
        <end position="121"/>
    </location>
</feature>
<feature type="transmembrane region" description="Helical" evidence="1">
    <location>
        <begin position="78"/>
        <end position="96"/>
    </location>
</feature>
<feature type="transmembrane region" description="Helical" evidence="1">
    <location>
        <begin position="9"/>
        <end position="32"/>
    </location>
</feature>
<organism evidence="2 3">
    <name type="scientific">Cytobacillus gottheilii</name>
    <dbReference type="NCBI Taxonomy" id="859144"/>
    <lineage>
        <taxon>Bacteria</taxon>
        <taxon>Bacillati</taxon>
        <taxon>Bacillota</taxon>
        <taxon>Bacilli</taxon>
        <taxon>Bacillales</taxon>
        <taxon>Bacillaceae</taxon>
        <taxon>Cytobacillus</taxon>
    </lineage>
</organism>
<sequence>MRELLEKSLLGAAIVFVINHVLGHLFLFIPFFSQGEMYMEGTFFGMFYNLQLYFYFIFTNGVLFLAIKHYYPKWHMSWNVILVFIAFNFFLQRNPLGNEGEIVYYVRYLFALSGLFLVNIIRDRVSWIWKSMIIASPLLLSGLILVILSISE</sequence>
<proteinExistence type="predicted"/>
<dbReference type="EMBL" id="CP071709">
    <property type="protein sequence ID" value="QVY60428.1"/>
    <property type="molecule type" value="Genomic_DNA"/>
</dbReference>
<dbReference type="RefSeq" id="WP_066443371.1">
    <property type="nucleotide sequence ID" value="NZ_CP071709.1"/>
</dbReference>
<accession>A0ABX8F9H3</accession>
<keyword evidence="3" id="KW-1185">Reference proteome</keyword>
<evidence type="ECO:0000256" key="1">
    <source>
        <dbReference type="SAM" id="Phobius"/>
    </source>
</evidence>
<name>A0ABX8F9H3_9BACI</name>
<keyword evidence="1" id="KW-0472">Membrane</keyword>
<protein>
    <submittedName>
        <fullName evidence="2">Uncharacterized protein</fullName>
    </submittedName>
</protein>
<reference evidence="2 3" key="1">
    <citation type="submission" date="2021-03" db="EMBL/GenBank/DDBJ databases">
        <title>The first data on the complete genome of the tetrodotoxin-producing bacterium.</title>
        <authorList>
            <person name="Melnikova D.I."/>
            <person name="Nijland R."/>
            <person name="Magarlamov T.Y."/>
        </authorList>
    </citation>
    <scope>NUCLEOTIDE SEQUENCE [LARGE SCALE GENOMIC DNA]</scope>
    <source>
        <strain evidence="2 3">1839</strain>
    </source>
</reference>
<evidence type="ECO:0000313" key="3">
    <source>
        <dbReference type="Proteomes" id="UP000679247"/>
    </source>
</evidence>
<feature type="transmembrane region" description="Helical" evidence="1">
    <location>
        <begin position="52"/>
        <end position="71"/>
    </location>
</feature>
<feature type="transmembrane region" description="Helical" evidence="1">
    <location>
        <begin position="133"/>
        <end position="151"/>
    </location>
</feature>
<evidence type="ECO:0000313" key="2">
    <source>
        <dbReference type="EMBL" id="QVY60428.1"/>
    </source>
</evidence>
<dbReference type="Proteomes" id="UP000679247">
    <property type="component" value="Chromosome"/>
</dbReference>
<gene>
    <name evidence="2" type="ORF">J1899_15595</name>
</gene>